<reference evidence="1 2" key="1">
    <citation type="journal article" date="2021" name="Plant Biotechnol. J.">
        <title>Multi-omics assisted identification of the key and species-specific regulatory components of drought-tolerant mechanisms in Gossypium stocksii.</title>
        <authorList>
            <person name="Yu D."/>
            <person name="Ke L."/>
            <person name="Zhang D."/>
            <person name="Wu Y."/>
            <person name="Sun Y."/>
            <person name="Mei J."/>
            <person name="Sun J."/>
            <person name="Sun Y."/>
        </authorList>
    </citation>
    <scope>NUCLEOTIDE SEQUENCE [LARGE SCALE GENOMIC DNA]</scope>
    <source>
        <strain evidence="2">cv. E1</strain>
        <tissue evidence="1">Leaf</tissue>
    </source>
</reference>
<organism evidence="1 2">
    <name type="scientific">Gossypium stocksii</name>
    <dbReference type="NCBI Taxonomy" id="47602"/>
    <lineage>
        <taxon>Eukaryota</taxon>
        <taxon>Viridiplantae</taxon>
        <taxon>Streptophyta</taxon>
        <taxon>Embryophyta</taxon>
        <taxon>Tracheophyta</taxon>
        <taxon>Spermatophyta</taxon>
        <taxon>Magnoliopsida</taxon>
        <taxon>eudicotyledons</taxon>
        <taxon>Gunneridae</taxon>
        <taxon>Pentapetalae</taxon>
        <taxon>rosids</taxon>
        <taxon>malvids</taxon>
        <taxon>Malvales</taxon>
        <taxon>Malvaceae</taxon>
        <taxon>Malvoideae</taxon>
        <taxon>Gossypium</taxon>
    </lineage>
</organism>
<dbReference type="EMBL" id="JAIQCV010000005">
    <property type="protein sequence ID" value="KAH1097888.1"/>
    <property type="molecule type" value="Genomic_DNA"/>
</dbReference>
<keyword evidence="2" id="KW-1185">Reference proteome</keyword>
<evidence type="ECO:0000313" key="2">
    <source>
        <dbReference type="Proteomes" id="UP000828251"/>
    </source>
</evidence>
<gene>
    <name evidence="1" type="ORF">J1N35_014809</name>
</gene>
<dbReference type="AlphaFoldDB" id="A0A9D3VW25"/>
<dbReference type="Proteomes" id="UP000828251">
    <property type="component" value="Unassembled WGS sequence"/>
</dbReference>
<sequence>MIWQLSCKYSEKCHTDTKWCVELDEYFIPYMVCRNGQRWCIADEGTGGVASDFVVKTNQIIPIDCGSTVGGSVLYDDNHLYFGSLAALYLLCAIMARCGVQGWVFHRLRWISATELLSDHEFVN</sequence>
<proteinExistence type="predicted"/>
<evidence type="ECO:0000313" key="1">
    <source>
        <dbReference type="EMBL" id="KAH1097888.1"/>
    </source>
</evidence>
<comment type="caution">
    <text evidence="1">The sequence shown here is derived from an EMBL/GenBank/DDBJ whole genome shotgun (WGS) entry which is preliminary data.</text>
</comment>
<protein>
    <submittedName>
        <fullName evidence="1">Uncharacterized protein</fullName>
    </submittedName>
</protein>
<name>A0A9D3VW25_9ROSI</name>
<accession>A0A9D3VW25</accession>